<dbReference type="GO" id="GO:0051606">
    <property type="term" value="P:detection of stimulus"/>
    <property type="evidence" value="ECO:0007669"/>
    <property type="project" value="UniProtKB-ARBA"/>
</dbReference>
<evidence type="ECO:0000256" key="5">
    <source>
        <dbReference type="ARBA" id="ARBA00022729"/>
    </source>
</evidence>
<protein>
    <submittedName>
        <fullName evidence="11">Uncharacterized protein</fullName>
    </submittedName>
</protein>
<comment type="subcellular location">
    <subcellularLocation>
        <location evidence="1">Cell membrane</location>
        <topology evidence="1">Single-pass type I membrane protein</topology>
    </subcellularLocation>
</comment>
<dbReference type="Gene3D" id="3.80.10.10">
    <property type="entry name" value="Ribonuclease Inhibitor"/>
    <property type="match status" value="1"/>
</dbReference>
<dbReference type="Pfam" id="PF13855">
    <property type="entry name" value="LRR_8"/>
    <property type="match status" value="2"/>
</dbReference>
<keyword evidence="6" id="KW-0677">Repeat</keyword>
<keyword evidence="9" id="KW-0675">Receptor</keyword>
<comment type="caution">
    <text evidence="11">The sequence shown here is derived from an EMBL/GenBank/DDBJ whole genome shotgun (WGS) entry which is preliminary data.</text>
</comment>
<keyword evidence="12" id="KW-1185">Reference proteome</keyword>
<evidence type="ECO:0000256" key="8">
    <source>
        <dbReference type="ARBA" id="ARBA00023136"/>
    </source>
</evidence>
<evidence type="ECO:0000256" key="4">
    <source>
        <dbReference type="ARBA" id="ARBA00022692"/>
    </source>
</evidence>
<dbReference type="EMBL" id="JABFAE010000009">
    <property type="protein sequence ID" value="MBA0837999.1"/>
    <property type="molecule type" value="Genomic_DNA"/>
</dbReference>
<dbReference type="SUPFAM" id="SSF52058">
    <property type="entry name" value="L domain-like"/>
    <property type="match status" value="1"/>
</dbReference>
<gene>
    <name evidence="11" type="ORF">Goarm_010104</name>
</gene>
<evidence type="ECO:0000256" key="9">
    <source>
        <dbReference type="ARBA" id="ARBA00023170"/>
    </source>
</evidence>
<evidence type="ECO:0000256" key="1">
    <source>
        <dbReference type="ARBA" id="ARBA00004251"/>
    </source>
</evidence>
<keyword evidence="4" id="KW-0812">Transmembrane</keyword>
<keyword evidence="7" id="KW-1133">Transmembrane helix</keyword>
<dbReference type="Proteomes" id="UP000593575">
    <property type="component" value="Unassembled WGS sequence"/>
</dbReference>
<dbReference type="PANTHER" id="PTHR27000:SF771">
    <property type="entry name" value="LRR RECEPTOR-LIKE SERINE_THREONINE-PROTEIN KINASE FLS2"/>
    <property type="match status" value="1"/>
</dbReference>
<keyword evidence="2" id="KW-1003">Cell membrane</keyword>
<evidence type="ECO:0000256" key="7">
    <source>
        <dbReference type="ARBA" id="ARBA00022989"/>
    </source>
</evidence>
<sequence>MLNIQTIKGLTGPIPSSIFNISSLKAIGLSENSLSDSLPNDMCQHLPKLEGLYLSSNELSGNIPSSIGKCNNLRILSLSINKFTGIIPRSIGNLTQLEELYLALNNLE</sequence>
<dbReference type="PANTHER" id="PTHR27000">
    <property type="entry name" value="LEUCINE-RICH REPEAT RECEPTOR-LIKE PROTEIN KINASE FAMILY PROTEIN-RELATED"/>
    <property type="match status" value="1"/>
</dbReference>
<dbReference type="AlphaFoldDB" id="A0A7J9JV35"/>
<dbReference type="InterPro" id="IPR001611">
    <property type="entry name" value="Leu-rich_rpt"/>
</dbReference>
<keyword evidence="10" id="KW-0325">Glycoprotein</keyword>
<proteinExistence type="predicted"/>
<reference evidence="11 12" key="1">
    <citation type="journal article" date="2019" name="Genome Biol. Evol.">
        <title>Insights into the evolution of the New World diploid cottons (Gossypium, subgenus Houzingenia) based on genome sequencing.</title>
        <authorList>
            <person name="Grover C.E."/>
            <person name="Arick M.A. 2nd"/>
            <person name="Thrash A."/>
            <person name="Conover J.L."/>
            <person name="Sanders W.S."/>
            <person name="Peterson D.G."/>
            <person name="Frelichowski J.E."/>
            <person name="Scheffler J.A."/>
            <person name="Scheffler B.E."/>
            <person name="Wendel J.F."/>
        </authorList>
    </citation>
    <scope>NUCLEOTIDE SEQUENCE [LARGE SCALE GENOMIC DNA]</scope>
    <source>
        <strain evidence="11">6</strain>
        <tissue evidence="11">Leaf</tissue>
    </source>
</reference>
<name>A0A7J9JV35_9ROSI</name>
<keyword evidence="3" id="KW-0433">Leucine-rich repeat</keyword>
<keyword evidence="5" id="KW-0732">Signal</keyword>
<keyword evidence="8" id="KW-0472">Membrane</keyword>
<accession>A0A7J9JV35</accession>
<dbReference type="FunFam" id="3.80.10.10:FF:000470">
    <property type="entry name" value="LRR receptor-like serine/threonine-protein kinase RPK2"/>
    <property type="match status" value="1"/>
</dbReference>
<evidence type="ECO:0000256" key="2">
    <source>
        <dbReference type="ARBA" id="ARBA00022475"/>
    </source>
</evidence>
<feature type="non-terminal residue" evidence="11">
    <location>
        <position position="108"/>
    </location>
</feature>
<dbReference type="InterPro" id="IPR032675">
    <property type="entry name" value="LRR_dom_sf"/>
</dbReference>
<dbReference type="GO" id="GO:0005886">
    <property type="term" value="C:plasma membrane"/>
    <property type="evidence" value="ECO:0007669"/>
    <property type="project" value="UniProtKB-SubCell"/>
</dbReference>
<evidence type="ECO:0000256" key="3">
    <source>
        <dbReference type="ARBA" id="ARBA00022614"/>
    </source>
</evidence>
<evidence type="ECO:0000256" key="6">
    <source>
        <dbReference type="ARBA" id="ARBA00022737"/>
    </source>
</evidence>
<organism evidence="11 12">
    <name type="scientific">Gossypium armourianum</name>
    <dbReference type="NCBI Taxonomy" id="34283"/>
    <lineage>
        <taxon>Eukaryota</taxon>
        <taxon>Viridiplantae</taxon>
        <taxon>Streptophyta</taxon>
        <taxon>Embryophyta</taxon>
        <taxon>Tracheophyta</taxon>
        <taxon>Spermatophyta</taxon>
        <taxon>Magnoliopsida</taxon>
        <taxon>eudicotyledons</taxon>
        <taxon>Gunneridae</taxon>
        <taxon>Pentapetalae</taxon>
        <taxon>rosids</taxon>
        <taxon>malvids</taxon>
        <taxon>Malvales</taxon>
        <taxon>Malvaceae</taxon>
        <taxon>Malvoideae</taxon>
        <taxon>Gossypium</taxon>
    </lineage>
</organism>
<evidence type="ECO:0000313" key="12">
    <source>
        <dbReference type="Proteomes" id="UP000593575"/>
    </source>
</evidence>
<evidence type="ECO:0000313" key="11">
    <source>
        <dbReference type="EMBL" id="MBA0837999.1"/>
    </source>
</evidence>
<evidence type="ECO:0000256" key="10">
    <source>
        <dbReference type="ARBA" id="ARBA00023180"/>
    </source>
</evidence>